<evidence type="ECO:0000256" key="7">
    <source>
        <dbReference type="ARBA" id="ARBA00023239"/>
    </source>
</evidence>
<dbReference type="EC" id="4.2.1.20" evidence="9"/>
<comment type="function">
    <text evidence="1 9">The alpha subunit is responsible for the aldol cleavage of indoleglycerol phosphate to indole and glyceraldehyde 3-phosphate.</text>
</comment>
<feature type="active site" description="Proton acceptor" evidence="9">
    <location>
        <position position="50"/>
    </location>
</feature>
<name>A0A1M4W0T3_9FIRM</name>
<comment type="subunit">
    <text evidence="3 9">Tetramer of two alpha and two beta chains.</text>
</comment>
<keyword evidence="4 9" id="KW-0028">Amino-acid biosynthesis</keyword>
<keyword evidence="12" id="KW-1185">Reference proteome</keyword>
<sequence length="265" mass="29144">MKSKITKKFEELKGKDQKALITYITAGDPSVEDTEELVYSLEKAGADIIELGIPYSDPLADGPVIQRAAQRALENDINIDDVFEMVKRIRKNTEVPLAFLLYYNSILRYGINKFIKNCKESGMDGLIIADLPLEERVDFKSALIDTGVDLIPLVAPTSNERIKSIVEDSSGFIYCVSSLGVTGTRSSFSENIEEFLGTVARYTDVPRAIGFGISSPDAIKQLKGYSEGVIVGSAIIKKIEEGIKDGTHVLKVEEFVKTLKKALAE</sequence>
<dbReference type="RefSeq" id="WP_073270109.1">
    <property type="nucleotide sequence ID" value="NZ_FQTU01000006.1"/>
</dbReference>
<accession>A0A1M4W0T3</accession>
<evidence type="ECO:0000256" key="6">
    <source>
        <dbReference type="ARBA" id="ARBA00023141"/>
    </source>
</evidence>
<dbReference type="HAMAP" id="MF_00131">
    <property type="entry name" value="Trp_synth_alpha"/>
    <property type="match status" value="1"/>
</dbReference>
<evidence type="ECO:0000256" key="9">
    <source>
        <dbReference type="HAMAP-Rule" id="MF_00131"/>
    </source>
</evidence>
<dbReference type="STRING" id="1120975.SAMN02746064_01126"/>
<dbReference type="FunFam" id="3.20.20.70:FF:000037">
    <property type="entry name" value="Tryptophan synthase alpha chain"/>
    <property type="match status" value="1"/>
</dbReference>
<keyword evidence="5 9" id="KW-0822">Tryptophan biosynthesis</keyword>
<comment type="similarity">
    <text evidence="9 10">Belongs to the TrpA family.</text>
</comment>
<keyword evidence="7 9" id="KW-0456">Lyase</keyword>
<comment type="catalytic activity">
    <reaction evidence="8 9">
        <text>(1S,2R)-1-C-(indol-3-yl)glycerol 3-phosphate + L-serine = D-glyceraldehyde 3-phosphate + L-tryptophan + H2O</text>
        <dbReference type="Rhea" id="RHEA:10532"/>
        <dbReference type="ChEBI" id="CHEBI:15377"/>
        <dbReference type="ChEBI" id="CHEBI:33384"/>
        <dbReference type="ChEBI" id="CHEBI:57912"/>
        <dbReference type="ChEBI" id="CHEBI:58866"/>
        <dbReference type="ChEBI" id="CHEBI:59776"/>
        <dbReference type="EC" id="4.2.1.20"/>
    </reaction>
</comment>
<dbReference type="UniPathway" id="UPA00035">
    <property type="reaction ID" value="UER00044"/>
</dbReference>
<dbReference type="OrthoDB" id="9804578at2"/>
<proteinExistence type="inferred from homology"/>
<dbReference type="PROSITE" id="PS00167">
    <property type="entry name" value="TRP_SYNTHASE_ALPHA"/>
    <property type="match status" value="1"/>
</dbReference>
<dbReference type="GO" id="GO:0004834">
    <property type="term" value="F:tryptophan synthase activity"/>
    <property type="evidence" value="ECO:0007669"/>
    <property type="project" value="UniProtKB-UniRule"/>
</dbReference>
<comment type="pathway">
    <text evidence="2 9">Amino-acid biosynthesis; L-tryptophan biosynthesis; L-tryptophan from chorismate: step 5/5.</text>
</comment>
<dbReference type="InterPro" id="IPR011060">
    <property type="entry name" value="RibuloseP-bd_barrel"/>
</dbReference>
<dbReference type="NCBIfam" id="TIGR00262">
    <property type="entry name" value="trpA"/>
    <property type="match status" value="1"/>
</dbReference>
<dbReference type="Pfam" id="PF00290">
    <property type="entry name" value="Trp_syntA"/>
    <property type="match status" value="1"/>
</dbReference>
<dbReference type="EMBL" id="FQTU01000006">
    <property type="protein sequence ID" value="SHE74871.1"/>
    <property type="molecule type" value="Genomic_DNA"/>
</dbReference>
<evidence type="ECO:0000256" key="5">
    <source>
        <dbReference type="ARBA" id="ARBA00022822"/>
    </source>
</evidence>
<dbReference type="PANTHER" id="PTHR43406:SF1">
    <property type="entry name" value="TRYPTOPHAN SYNTHASE ALPHA CHAIN, CHLOROPLASTIC"/>
    <property type="match status" value="1"/>
</dbReference>
<evidence type="ECO:0000256" key="1">
    <source>
        <dbReference type="ARBA" id="ARBA00003365"/>
    </source>
</evidence>
<protein>
    <recommendedName>
        <fullName evidence="9">Tryptophan synthase alpha chain</fullName>
        <ecNumber evidence="9">4.2.1.20</ecNumber>
    </recommendedName>
</protein>
<dbReference type="GO" id="GO:0005829">
    <property type="term" value="C:cytosol"/>
    <property type="evidence" value="ECO:0007669"/>
    <property type="project" value="TreeGrafter"/>
</dbReference>
<evidence type="ECO:0000256" key="4">
    <source>
        <dbReference type="ARBA" id="ARBA00022605"/>
    </source>
</evidence>
<evidence type="ECO:0000256" key="3">
    <source>
        <dbReference type="ARBA" id="ARBA00011270"/>
    </source>
</evidence>
<evidence type="ECO:0000313" key="12">
    <source>
        <dbReference type="Proteomes" id="UP000184251"/>
    </source>
</evidence>
<keyword evidence="6 9" id="KW-0057">Aromatic amino acid biosynthesis</keyword>
<dbReference type="Proteomes" id="UP000184251">
    <property type="component" value="Unassembled WGS sequence"/>
</dbReference>
<dbReference type="PANTHER" id="PTHR43406">
    <property type="entry name" value="TRYPTOPHAN SYNTHASE, ALPHA CHAIN"/>
    <property type="match status" value="1"/>
</dbReference>
<dbReference type="Gene3D" id="3.20.20.70">
    <property type="entry name" value="Aldolase class I"/>
    <property type="match status" value="1"/>
</dbReference>
<evidence type="ECO:0000256" key="8">
    <source>
        <dbReference type="ARBA" id="ARBA00049047"/>
    </source>
</evidence>
<feature type="active site" description="Proton acceptor" evidence="9">
    <location>
        <position position="61"/>
    </location>
</feature>
<dbReference type="InterPro" id="IPR002028">
    <property type="entry name" value="Trp_synthase_suA"/>
</dbReference>
<dbReference type="AlphaFoldDB" id="A0A1M4W0T3"/>
<organism evidence="11 12">
    <name type="scientific">Alkalibacter saccharofermentans DSM 14828</name>
    <dbReference type="NCBI Taxonomy" id="1120975"/>
    <lineage>
        <taxon>Bacteria</taxon>
        <taxon>Bacillati</taxon>
        <taxon>Bacillota</taxon>
        <taxon>Clostridia</taxon>
        <taxon>Eubacteriales</taxon>
        <taxon>Eubacteriaceae</taxon>
        <taxon>Alkalibacter</taxon>
    </lineage>
</organism>
<dbReference type="InterPro" id="IPR018204">
    <property type="entry name" value="Trp_synthase_alpha_AS"/>
</dbReference>
<dbReference type="InterPro" id="IPR013785">
    <property type="entry name" value="Aldolase_TIM"/>
</dbReference>
<evidence type="ECO:0000256" key="2">
    <source>
        <dbReference type="ARBA" id="ARBA00004733"/>
    </source>
</evidence>
<gene>
    <name evidence="9" type="primary">trpA</name>
    <name evidence="11" type="ORF">SAMN02746064_01126</name>
</gene>
<dbReference type="SUPFAM" id="SSF51366">
    <property type="entry name" value="Ribulose-phoshate binding barrel"/>
    <property type="match status" value="1"/>
</dbReference>
<evidence type="ECO:0000256" key="10">
    <source>
        <dbReference type="RuleBase" id="RU003662"/>
    </source>
</evidence>
<dbReference type="CDD" id="cd04724">
    <property type="entry name" value="Tryptophan_synthase_alpha"/>
    <property type="match status" value="1"/>
</dbReference>
<reference evidence="11 12" key="1">
    <citation type="submission" date="2016-11" db="EMBL/GenBank/DDBJ databases">
        <authorList>
            <person name="Jaros S."/>
            <person name="Januszkiewicz K."/>
            <person name="Wedrychowicz H."/>
        </authorList>
    </citation>
    <scope>NUCLEOTIDE SEQUENCE [LARGE SCALE GENOMIC DNA]</scope>
    <source>
        <strain evidence="11 12">DSM 14828</strain>
    </source>
</reference>
<evidence type="ECO:0000313" key="11">
    <source>
        <dbReference type="EMBL" id="SHE74871.1"/>
    </source>
</evidence>